<dbReference type="AlphaFoldDB" id="A0A397VP26"/>
<dbReference type="Gene3D" id="3.30.40.10">
    <property type="entry name" value="Zinc/RING finger domain, C3HC4 (zinc finger)"/>
    <property type="match status" value="1"/>
</dbReference>
<evidence type="ECO:0000256" key="6">
    <source>
        <dbReference type="ARBA" id="ARBA00022786"/>
    </source>
</evidence>
<keyword evidence="6" id="KW-0833">Ubl conjugation pathway</keyword>
<dbReference type="InterPro" id="IPR023321">
    <property type="entry name" value="PINIT"/>
</dbReference>
<dbReference type="PANTHER" id="PTHR10782">
    <property type="entry name" value="ZINC FINGER MIZ DOMAIN-CONTAINING PROTEIN"/>
    <property type="match status" value="1"/>
</dbReference>
<feature type="domain" description="PINIT" evidence="10">
    <location>
        <begin position="105"/>
        <end position="264"/>
    </location>
</feature>
<evidence type="ECO:0000313" key="11">
    <source>
        <dbReference type="EMBL" id="RIB23702.1"/>
    </source>
</evidence>
<proteinExistence type="inferred from homology"/>
<dbReference type="Pfam" id="PF02891">
    <property type="entry name" value="zf-MIZ"/>
    <property type="match status" value="1"/>
</dbReference>
<keyword evidence="7" id="KW-0862">Zinc</keyword>
<dbReference type="PROSITE" id="PS51044">
    <property type="entry name" value="ZF_SP_RING"/>
    <property type="match status" value="1"/>
</dbReference>
<feature type="domain" description="SP-RING-type" evidence="9">
    <location>
        <begin position="292"/>
        <end position="373"/>
    </location>
</feature>
<evidence type="ECO:0000259" key="10">
    <source>
        <dbReference type="PROSITE" id="PS51466"/>
    </source>
</evidence>
<organism evidence="11 12">
    <name type="scientific">Gigaspora rosea</name>
    <dbReference type="NCBI Taxonomy" id="44941"/>
    <lineage>
        <taxon>Eukaryota</taxon>
        <taxon>Fungi</taxon>
        <taxon>Fungi incertae sedis</taxon>
        <taxon>Mucoromycota</taxon>
        <taxon>Glomeromycotina</taxon>
        <taxon>Glomeromycetes</taxon>
        <taxon>Diversisporales</taxon>
        <taxon>Gigasporaceae</taxon>
        <taxon>Gigaspora</taxon>
    </lineage>
</organism>
<evidence type="ECO:0000256" key="3">
    <source>
        <dbReference type="ARBA" id="ARBA00022679"/>
    </source>
</evidence>
<dbReference type="STRING" id="44941.A0A397VP26"/>
<evidence type="ECO:0000256" key="7">
    <source>
        <dbReference type="ARBA" id="ARBA00022833"/>
    </source>
</evidence>
<dbReference type="Pfam" id="PF14324">
    <property type="entry name" value="PINIT"/>
    <property type="match status" value="1"/>
</dbReference>
<evidence type="ECO:0000256" key="2">
    <source>
        <dbReference type="ARBA" id="ARBA00005383"/>
    </source>
</evidence>
<dbReference type="InterPro" id="IPR004181">
    <property type="entry name" value="Znf_MIZ"/>
</dbReference>
<dbReference type="GO" id="GO:0008270">
    <property type="term" value="F:zinc ion binding"/>
    <property type="evidence" value="ECO:0007669"/>
    <property type="project" value="UniProtKB-KW"/>
</dbReference>
<dbReference type="UniPathway" id="UPA00886"/>
<dbReference type="GO" id="GO:0061665">
    <property type="term" value="F:SUMO ligase activity"/>
    <property type="evidence" value="ECO:0007669"/>
    <property type="project" value="TreeGrafter"/>
</dbReference>
<evidence type="ECO:0000256" key="5">
    <source>
        <dbReference type="ARBA" id="ARBA00022771"/>
    </source>
</evidence>
<name>A0A397VP26_9GLOM</name>
<dbReference type="GO" id="GO:0000785">
    <property type="term" value="C:chromatin"/>
    <property type="evidence" value="ECO:0007669"/>
    <property type="project" value="TreeGrafter"/>
</dbReference>
<evidence type="ECO:0000256" key="8">
    <source>
        <dbReference type="PROSITE-ProRule" id="PRU00452"/>
    </source>
</evidence>
<protein>
    <submittedName>
        <fullName evidence="11">PINIT domain-containing protein</fullName>
    </submittedName>
</protein>
<dbReference type="PANTHER" id="PTHR10782:SF4">
    <property type="entry name" value="TONALLI, ISOFORM E"/>
    <property type="match status" value="1"/>
</dbReference>
<comment type="similarity">
    <text evidence="2">Belongs to the PIAS family.</text>
</comment>
<comment type="pathway">
    <text evidence="1">Protein modification; protein sumoylation.</text>
</comment>
<dbReference type="GO" id="GO:0016925">
    <property type="term" value="P:protein sumoylation"/>
    <property type="evidence" value="ECO:0007669"/>
    <property type="project" value="UniProtKB-UniPathway"/>
</dbReference>
<keyword evidence="12" id="KW-1185">Reference proteome</keyword>
<gene>
    <name evidence="11" type="ORF">C2G38_2139613</name>
</gene>
<dbReference type="PROSITE" id="PS51466">
    <property type="entry name" value="PINIT"/>
    <property type="match status" value="1"/>
</dbReference>
<dbReference type="EMBL" id="QKWP01000247">
    <property type="protein sequence ID" value="RIB23702.1"/>
    <property type="molecule type" value="Genomic_DNA"/>
</dbReference>
<dbReference type="InterPro" id="IPR038654">
    <property type="entry name" value="PINIT_sf"/>
</dbReference>
<keyword evidence="5 8" id="KW-0863">Zinc-finger</keyword>
<reference evidence="11 12" key="1">
    <citation type="submission" date="2018-06" db="EMBL/GenBank/DDBJ databases">
        <title>Comparative genomics reveals the genomic features of Rhizophagus irregularis, R. cerebriforme, R. diaphanum and Gigaspora rosea, and their symbiotic lifestyle signature.</title>
        <authorList>
            <person name="Morin E."/>
            <person name="San Clemente H."/>
            <person name="Chen E.C.H."/>
            <person name="De La Providencia I."/>
            <person name="Hainaut M."/>
            <person name="Kuo A."/>
            <person name="Kohler A."/>
            <person name="Murat C."/>
            <person name="Tang N."/>
            <person name="Roy S."/>
            <person name="Loubradou J."/>
            <person name="Henrissat B."/>
            <person name="Grigoriev I.V."/>
            <person name="Corradi N."/>
            <person name="Roux C."/>
            <person name="Martin F.M."/>
        </authorList>
    </citation>
    <scope>NUCLEOTIDE SEQUENCE [LARGE SCALE GENOMIC DNA]</scope>
    <source>
        <strain evidence="11 12">DAOM 194757</strain>
    </source>
</reference>
<accession>A0A397VP26</accession>
<dbReference type="Gene3D" id="2.60.120.780">
    <property type="entry name" value="PINIT domain"/>
    <property type="match status" value="1"/>
</dbReference>
<keyword evidence="4" id="KW-0479">Metal-binding</keyword>
<evidence type="ECO:0000259" key="9">
    <source>
        <dbReference type="PROSITE" id="PS51044"/>
    </source>
</evidence>
<sequence length="572" mass="65254">MVDFERYQQALSTVNQLLVKDLKACNKLLNSCQGAQLDSNLKKPDLSRNLTEYMKRVKENNIPHTINEMSEIILRKGVQQPRPHLKSSNITHPRVPPNLNKHRLLINPPIQIYGSNHNIQFRSSPFYDIIESITDFRILDGSNDNTRNSVTIEFCLTLDQVRHLQTARNVAYYQIRLFCCAEPFENGSSGANALVEFPLMCEIQVNDDTLPANTRGIKKMVGSVHPIDITPLCKINTTYHNKLKFVYANITKRYLINLHLIKKRSVDQIVEQIKNGRIITKEETLKKWKNAAEDDIVLGSSQISLKDPLGYTRIQVPCKFSRCRHVQCFDAYLFFQMNEQTPTWLCPICNNVGTWSDIVVDGYFADILNNTSQDQERIIIEPNGEWSVQKKRNISEEPVYSSVNKTTKKTRPMEPPIDVYVIDDSEDENPPIQPNKTIKSHPSSFNGKEIIDLTLSSDEEDIPAINSNKGIIRNAASGINRSSVKLEIHQESNIQTQPISSMKVAYSSPTSQSPTFDNPISPHLYDHFDPLSKSSHYYDNPEHALITVPGSIGDSYGFYDPNFHNEYDSYDF</sequence>
<dbReference type="OrthoDB" id="28127at2759"/>
<evidence type="ECO:0000313" key="12">
    <source>
        <dbReference type="Proteomes" id="UP000266673"/>
    </source>
</evidence>
<dbReference type="Proteomes" id="UP000266673">
    <property type="component" value="Unassembled WGS sequence"/>
</dbReference>
<comment type="caution">
    <text evidence="11">The sequence shown here is derived from an EMBL/GenBank/DDBJ whole genome shotgun (WGS) entry which is preliminary data.</text>
</comment>
<keyword evidence="3" id="KW-0808">Transferase</keyword>
<evidence type="ECO:0000256" key="4">
    <source>
        <dbReference type="ARBA" id="ARBA00022723"/>
    </source>
</evidence>
<evidence type="ECO:0000256" key="1">
    <source>
        <dbReference type="ARBA" id="ARBA00004718"/>
    </source>
</evidence>
<dbReference type="InterPro" id="IPR013083">
    <property type="entry name" value="Znf_RING/FYVE/PHD"/>
</dbReference>